<evidence type="ECO:0000313" key="7">
    <source>
        <dbReference type="Proteomes" id="UP001365542"/>
    </source>
</evidence>
<keyword evidence="4" id="KW-0456">Lyase</keyword>
<dbReference type="Proteomes" id="UP001365542">
    <property type="component" value="Unassembled WGS sequence"/>
</dbReference>
<evidence type="ECO:0000256" key="2">
    <source>
        <dbReference type="ARBA" id="ARBA00022723"/>
    </source>
</evidence>
<keyword evidence="2" id="KW-0479">Metal-binding</keyword>
<dbReference type="PROSITE" id="PS51891">
    <property type="entry name" value="CENP_V_GFA"/>
    <property type="match status" value="2"/>
</dbReference>
<evidence type="ECO:0000259" key="5">
    <source>
        <dbReference type="PROSITE" id="PS51891"/>
    </source>
</evidence>
<dbReference type="InterPro" id="IPR011057">
    <property type="entry name" value="Mss4-like_sf"/>
</dbReference>
<protein>
    <recommendedName>
        <fullName evidence="5">CENP-V/GFA domain-containing protein</fullName>
    </recommendedName>
</protein>
<evidence type="ECO:0000256" key="1">
    <source>
        <dbReference type="ARBA" id="ARBA00005495"/>
    </source>
</evidence>
<reference evidence="6 7" key="1">
    <citation type="submission" date="2019-10" db="EMBL/GenBank/DDBJ databases">
        <authorList>
            <person name="Palmer J.M."/>
        </authorList>
    </citation>
    <scope>NUCLEOTIDE SEQUENCE [LARGE SCALE GENOMIC DNA]</scope>
    <source>
        <strain evidence="6 7">TWF694</strain>
    </source>
</reference>
<dbReference type="GO" id="GO:0046872">
    <property type="term" value="F:metal ion binding"/>
    <property type="evidence" value="ECO:0007669"/>
    <property type="project" value="UniProtKB-KW"/>
</dbReference>
<evidence type="ECO:0000256" key="4">
    <source>
        <dbReference type="ARBA" id="ARBA00023239"/>
    </source>
</evidence>
<comment type="similarity">
    <text evidence="1">Belongs to the Gfa family.</text>
</comment>
<organism evidence="6 7">
    <name type="scientific">Orbilia ellipsospora</name>
    <dbReference type="NCBI Taxonomy" id="2528407"/>
    <lineage>
        <taxon>Eukaryota</taxon>
        <taxon>Fungi</taxon>
        <taxon>Dikarya</taxon>
        <taxon>Ascomycota</taxon>
        <taxon>Pezizomycotina</taxon>
        <taxon>Orbiliomycetes</taxon>
        <taxon>Orbiliales</taxon>
        <taxon>Orbiliaceae</taxon>
        <taxon>Orbilia</taxon>
    </lineage>
</organism>
<dbReference type="InterPro" id="IPR006913">
    <property type="entry name" value="CENP-V/GFA"/>
</dbReference>
<dbReference type="Gene3D" id="3.90.1590.10">
    <property type="entry name" value="glutathione-dependent formaldehyde- activating enzyme (gfa)"/>
    <property type="match status" value="2"/>
</dbReference>
<keyword evidence="3" id="KW-0862">Zinc</keyword>
<dbReference type="PANTHER" id="PTHR33337:SF31">
    <property type="entry name" value="DUF636 DOMAIN PROTEIN (AFU_ORTHOLOGUE AFUA_2G12650)"/>
    <property type="match status" value="1"/>
</dbReference>
<dbReference type="EMBL" id="JAVHJO010000006">
    <property type="protein sequence ID" value="KAK6539170.1"/>
    <property type="molecule type" value="Genomic_DNA"/>
</dbReference>
<dbReference type="GO" id="GO:0016846">
    <property type="term" value="F:carbon-sulfur lyase activity"/>
    <property type="evidence" value="ECO:0007669"/>
    <property type="project" value="InterPro"/>
</dbReference>
<evidence type="ECO:0000256" key="3">
    <source>
        <dbReference type="ARBA" id="ARBA00022833"/>
    </source>
</evidence>
<dbReference type="SUPFAM" id="SSF51316">
    <property type="entry name" value="Mss4-like"/>
    <property type="match status" value="2"/>
</dbReference>
<sequence>MSEPAPQSISAPLQATCLCRQNVIPIKTTLPQPAHICHCTSCRTMHGTLFCMHSDLDELPFSVTSPPPTLKATLTDKSPAPCYIFTCNNCGTWMFATYFFTRSGELQAGQCVSTGCLSLSPEYKSSNPTAKLEDVINITMHCLIKDTIDGGASSWVGDWSKEKQPHFHGRWDEPPLPSRKDAQALLENHSYPTGRKELDGWCKCQGVKLRIIREDESQKYKAILCACDSCRLAAATDIVPFVLVPRTKAFFVKGGADNQELLEWPQAWDDTAKAKFDNMIIYESTPGKVAWGSCRNCGARVFYQRYAKRREGVEVVEPLTGLFGADTTKGILHLDWLDWITSAESGGIGLIEDAEAEGRAGIITRDANERYKEWVNEIKNAQ</sequence>
<dbReference type="AlphaFoldDB" id="A0AAV9XAQ3"/>
<proteinExistence type="inferred from homology"/>
<dbReference type="PANTHER" id="PTHR33337">
    <property type="entry name" value="GFA DOMAIN-CONTAINING PROTEIN"/>
    <property type="match status" value="1"/>
</dbReference>
<feature type="domain" description="CENP-V/GFA" evidence="5">
    <location>
        <begin position="13"/>
        <end position="124"/>
    </location>
</feature>
<accession>A0AAV9XAQ3</accession>
<feature type="domain" description="CENP-V/GFA" evidence="5">
    <location>
        <begin position="198"/>
        <end position="338"/>
    </location>
</feature>
<keyword evidence="7" id="KW-1185">Reference proteome</keyword>
<comment type="caution">
    <text evidence="6">The sequence shown here is derived from an EMBL/GenBank/DDBJ whole genome shotgun (WGS) entry which is preliminary data.</text>
</comment>
<dbReference type="Pfam" id="PF04828">
    <property type="entry name" value="GFA"/>
    <property type="match status" value="1"/>
</dbReference>
<name>A0AAV9XAQ3_9PEZI</name>
<evidence type="ECO:0000313" key="6">
    <source>
        <dbReference type="EMBL" id="KAK6539170.1"/>
    </source>
</evidence>
<gene>
    <name evidence="6" type="ORF">TWF694_009414</name>
</gene>